<dbReference type="GO" id="GO:0034244">
    <property type="term" value="P:negative regulation of transcription elongation by RNA polymerase II"/>
    <property type="evidence" value="ECO:0007669"/>
    <property type="project" value="InterPro"/>
</dbReference>
<evidence type="ECO:0000256" key="5">
    <source>
        <dbReference type="ARBA" id="ARBA00023163"/>
    </source>
</evidence>
<dbReference type="InterPro" id="IPR001965">
    <property type="entry name" value="Znf_PHD"/>
</dbReference>
<dbReference type="GO" id="GO:0140566">
    <property type="term" value="F:histone reader activity"/>
    <property type="evidence" value="ECO:0007669"/>
    <property type="project" value="InterPro"/>
</dbReference>
<evidence type="ECO:0000313" key="9">
    <source>
        <dbReference type="Proteomes" id="UP001163823"/>
    </source>
</evidence>
<feature type="region of interest" description="Disordered" evidence="6">
    <location>
        <begin position="107"/>
        <end position="151"/>
    </location>
</feature>
<dbReference type="InterPro" id="IPR049914">
    <property type="entry name" value="PHD1-3/5-6"/>
</dbReference>
<dbReference type="InterPro" id="IPR013083">
    <property type="entry name" value="Znf_RING/FYVE/PHD"/>
</dbReference>
<keyword evidence="4" id="KW-0805">Transcription regulation</keyword>
<evidence type="ECO:0000259" key="7">
    <source>
        <dbReference type="SMART" id="SM00249"/>
    </source>
</evidence>
<dbReference type="InterPro" id="IPR056280">
    <property type="entry name" value="AIPP2-like_SPOC"/>
</dbReference>
<dbReference type="GO" id="GO:0008270">
    <property type="term" value="F:zinc ion binding"/>
    <property type="evidence" value="ECO:0007669"/>
    <property type="project" value="UniProtKB-KW"/>
</dbReference>
<dbReference type="PANTHER" id="PTHR33304">
    <property type="match status" value="1"/>
</dbReference>
<dbReference type="SUPFAM" id="SSF57903">
    <property type="entry name" value="FYVE/PHD zinc finger"/>
    <property type="match status" value="1"/>
</dbReference>
<accession>A0AAD7Q3D4</accession>
<keyword evidence="5" id="KW-0804">Transcription</keyword>
<keyword evidence="3" id="KW-0862">Zinc</keyword>
<name>A0AAD7Q3D4_QUISA</name>
<reference evidence="8" key="1">
    <citation type="journal article" date="2023" name="Science">
        <title>Elucidation of the pathway for biosynthesis of saponin adjuvants from the soapbark tree.</title>
        <authorList>
            <person name="Reed J."/>
            <person name="Orme A."/>
            <person name="El-Demerdash A."/>
            <person name="Owen C."/>
            <person name="Martin L.B.B."/>
            <person name="Misra R.C."/>
            <person name="Kikuchi S."/>
            <person name="Rejzek M."/>
            <person name="Martin A.C."/>
            <person name="Harkess A."/>
            <person name="Leebens-Mack J."/>
            <person name="Louveau T."/>
            <person name="Stephenson M.J."/>
            <person name="Osbourn A."/>
        </authorList>
    </citation>
    <scope>NUCLEOTIDE SEQUENCE</scope>
    <source>
        <strain evidence="8">S10</strain>
    </source>
</reference>
<dbReference type="InterPro" id="IPR019786">
    <property type="entry name" value="Zinc_finger_PHD-type_CS"/>
</dbReference>
<organism evidence="8 9">
    <name type="scientific">Quillaja saponaria</name>
    <name type="common">Soap bark tree</name>
    <dbReference type="NCBI Taxonomy" id="32244"/>
    <lineage>
        <taxon>Eukaryota</taxon>
        <taxon>Viridiplantae</taxon>
        <taxon>Streptophyta</taxon>
        <taxon>Embryophyta</taxon>
        <taxon>Tracheophyta</taxon>
        <taxon>Spermatophyta</taxon>
        <taxon>Magnoliopsida</taxon>
        <taxon>eudicotyledons</taxon>
        <taxon>Gunneridae</taxon>
        <taxon>Pentapetalae</taxon>
        <taxon>rosids</taxon>
        <taxon>fabids</taxon>
        <taxon>Fabales</taxon>
        <taxon>Quillajaceae</taxon>
        <taxon>Quillaja</taxon>
    </lineage>
</organism>
<dbReference type="Gene3D" id="3.30.40.10">
    <property type="entry name" value="Zinc/RING finger domain, C3HC4 (zinc finger)"/>
    <property type="match status" value="1"/>
</dbReference>
<dbReference type="SMART" id="SM00249">
    <property type="entry name" value="PHD"/>
    <property type="match status" value="1"/>
</dbReference>
<keyword evidence="9" id="KW-1185">Reference proteome</keyword>
<dbReference type="Pfam" id="PF25054">
    <property type="entry name" value="PHD_pln"/>
    <property type="match status" value="1"/>
</dbReference>
<gene>
    <name evidence="8" type="ORF">O6P43_004220</name>
</gene>
<keyword evidence="1" id="KW-0479">Metal-binding</keyword>
<keyword evidence="2" id="KW-0863">Zinc-finger</keyword>
<dbReference type="KEGG" id="qsa:O6P43_004220"/>
<dbReference type="InterPro" id="IPR056874">
    <property type="entry name" value="PHD_dom_pln"/>
</dbReference>
<evidence type="ECO:0000256" key="1">
    <source>
        <dbReference type="ARBA" id="ARBA00022723"/>
    </source>
</evidence>
<feature type="compositionally biased region" description="Basic and acidic residues" evidence="6">
    <location>
        <begin position="121"/>
        <end position="131"/>
    </location>
</feature>
<comment type="caution">
    <text evidence="8">The sequence shown here is derived from an EMBL/GenBank/DDBJ whole genome shotgun (WGS) entry which is preliminary data.</text>
</comment>
<evidence type="ECO:0000256" key="2">
    <source>
        <dbReference type="ARBA" id="ARBA00022771"/>
    </source>
</evidence>
<evidence type="ECO:0000256" key="4">
    <source>
        <dbReference type="ARBA" id="ARBA00023015"/>
    </source>
</evidence>
<proteinExistence type="predicted"/>
<feature type="compositionally biased region" description="Basic and acidic residues" evidence="6">
    <location>
        <begin position="141"/>
        <end position="151"/>
    </location>
</feature>
<sequence length="420" mass="47126">MVITVCTTCGDIGIPEALVFCSKCQVYAQHRYCLAGPVIFVGNVTWYCEECVPNVAKPFIPDEIIPFSDSVNLENVNATQARRKLNHLSHNATQGRRNLNYLLHRVKRKKQKKRRRKKKKQEQNESQRHDIVGSVNKKKKQEQNESQRHDIVSSVNKSKLCVSNGIISLQDEERQFNENSGMDQKFGEESAVVLRDGTSDEESASVPISQLSIYDPSSIGKSNVYADAQPIIAPIWRGSFCICNQSGGTTCGLVAHLSSLACSKVQEEASLFPDVLRVELRQRSKVWPKGFQKWGPSDQNIALYFFPASERDEKNFDKLVDDVIRLDLAITAVVENAQLLIFSSTILPMQYWRFQSKFYLWGVFRGKQSSQMENDLVSGGDIDTTDPLILHSRSPISTLSNTGSGSYGSNPPFTISTSVY</sequence>
<feature type="compositionally biased region" description="Basic residues" evidence="6">
    <location>
        <begin position="107"/>
        <end position="120"/>
    </location>
</feature>
<evidence type="ECO:0000313" key="8">
    <source>
        <dbReference type="EMBL" id="KAJ7974096.1"/>
    </source>
</evidence>
<dbReference type="AlphaFoldDB" id="A0AAD7Q3D4"/>
<evidence type="ECO:0000256" key="3">
    <source>
        <dbReference type="ARBA" id="ARBA00022833"/>
    </source>
</evidence>
<protein>
    <submittedName>
        <fullName evidence="8">Zinc finger, FYVE/PHD-type</fullName>
    </submittedName>
</protein>
<dbReference type="InterPro" id="IPR011011">
    <property type="entry name" value="Znf_FYVE_PHD"/>
</dbReference>
<dbReference type="PROSITE" id="PS01359">
    <property type="entry name" value="ZF_PHD_1"/>
    <property type="match status" value="1"/>
</dbReference>
<dbReference type="EMBL" id="JARAOO010000003">
    <property type="protein sequence ID" value="KAJ7974096.1"/>
    <property type="molecule type" value="Genomic_DNA"/>
</dbReference>
<dbReference type="Pfam" id="PF23121">
    <property type="entry name" value="SPOC_AIPP2"/>
    <property type="match status" value="1"/>
</dbReference>
<feature type="domain" description="Zinc finger PHD-type" evidence="7">
    <location>
        <begin position="5"/>
        <end position="52"/>
    </location>
</feature>
<dbReference type="Proteomes" id="UP001163823">
    <property type="component" value="Chromosome 3"/>
</dbReference>
<evidence type="ECO:0000256" key="6">
    <source>
        <dbReference type="SAM" id="MobiDB-lite"/>
    </source>
</evidence>
<dbReference type="PANTHER" id="PTHR33304:SF18">
    <property type="entry name" value="CHROMATIN REGULATOR PHD FAMILY-RELATED"/>
    <property type="match status" value="1"/>
</dbReference>